<dbReference type="AlphaFoldDB" id="A0A383TC03"/>
<evidence type="ECO:0000313" key="1">
    <source>
        <dbReference type="EMBL" id="SYZ77880.1"/>
    </source>
</evidence>
<dbReference type="EMBL" id="UNRR01000009">
    <property type="protein sequence ID" value="SYZ77880.1"/>
    <property type="molecule type" value="Genomic_DNA"/>
</dbReference>
<dbReference type="RefSeq" id="WP_119092610.1">
    <property type="nucleotide sequence ID" value="NZ_UNRR01000009.1"/>
</dbReference>
<protein>
    <submittedName>
        <fullName evidence="1">Uncharacterized protein</fullName>
    </submittedName>
</protein>
<gene>
    <name evidence="1" type="ORF">TART1_0650</name>
</gene>
<reference evidence="2" key="1">
    <citation type="submission" date="2018-05" db="EMBL/GenBank/DDBJ databases">
        <authorList>
            <person name="Strepis N."/>
        </authorList>
    </citation>
    <scope>NUCLEOTIDE SEQUENCE [LARGE SCALE GENOMIC DNA]</scope>
</reference>
<evidence type="ECO:0000313" key="2">
    <source>
        <dbReference type="Proteomes" id="UP000262072"/>
    </source>
</evidence>
<accession>A0A383TC03</accession>
<proteinExistence type="predicted"/>
<name>A0A383TC03_9LACT</name>
<sequence>MQIALFAYMNRLKLVPSWAFARHSRVTSTVRDSLFFVQPTLSFFVGFSTLLTLRSVDGFSLCCLFGVLHTSFSRRLRVSSAGPTIPNNRTPKEKAPAAAGAVFVLLD</sequence>
<dbReference type="Proteomes" id="UP000262072">
    <property type="component" value="Unassembled WGS sequence"/>
</dbReference>
<organism evidence="1 2">
    <name type="scientific">Trichococcus shcherbakoviae</name>
    <dbReference type="NCBI Taxonomy" id="2094020"/>
    <lineage>
        <taxon>Bacteria</taxon>
        <taxon>Bacillati</taxon>
        <taxon>Bacillota</taxon>
        <taxon>Bacilli</taxon>
        <taxon>Lactobacillales</taxon>
        <taxon>Carnobacteriaceae</taxon>
        <taxon>Trichococcus</taxon>
    </lineage>
</organism>